<dbReference type="InterPro" id="IPR011600">
    <property type="entry name" value="Pept_C14_caspase"/>
</dbReference>
<dbReference type="Gene3D" id="2.30.30.40">
    <property type="entry name" value="SH3 Domains"/>
    <property type="match status" value="1"/>
</dbReference>
<comment type="similarity">
    <text evidence="1">Belongs to the peptidase C14A family.</text>
</comment>
<dbReference type="Pfam" id="PF13308">
    <property type="entry name" value="YARHG"/>
    <property type="match status" value="1"/>
</dbReference>
<dbReference type="GO" id="GO:0004197">
    <property type="term" value="F:cysteine-type endopeptidase activity"/>
    <property type="evidence" value="ECO:0007669"/>
    <property type="project" value="InterPro"/>
</dbReference>
<dbReference type="EMBL" id="CP069370">
    <property type="protein sequence ID" value="QYZ71547.1"/>
    <property type="molecule type" value="Genomic_DNA"/>
</dbReference>
<sequence length="430" mass="45925">MLRTLALALMLLLVPLAARAERVALVIGNSGYIHANPLPNAAQDARDMATRLTDIGFSVYSGVDLTRAETLSLVAEFSQALQPEDLALFFYAGHGAQVGAENYVIPIDAAPTDEVSLIDASVKLQSILRTMELRSDQRIVILDACRNNPFVEKLASRDVSGGVARGLAKVEAGVGSFIAFSTQPGNVALDGSGKNSPFTTALLAHIGEPGLDIHAVMRAVRADVVTQTNQSQVPWENSSLVSEVFLASAAPPPEPVSTAQISRPAVAATRNVDYHYVGGLDPNGDGFLALRSGTTSSATRLAKMTEGTLLTILGQSGDWLNVRLQDGREGWAHSNWIFCCVTVEEPAAPPPPDPAILQVLDEGATCDQLWTARNLIWKDYGYCFTTDRAIRAFGNEGCQQGLDRAAISLAPEDAAEVDRLSRLESRLGCN</sequence>
<feature type="chain" id="PRO_5034483951" evidence="2">
    <location>
        <begin position="21"/>
        <end position="430"/>
    </location>
</feature>
<evidence type="ECO:0000256" key="2">
    <source>
        <dbReference type="SAM" id="SignalP"/>
    </source>
</evidence>
<feature type="domain" description="Caspase family p20" evidence="3">
    <location>
        <begin position="20"/>
        <end position="149"/>
    </location>
</feature>
<keyword evidence="5" id="KW-1185">Reference proteome</keyword>
<organism evidence="4 5">
    <name type="scientific">Neotabrizicola shimadae</name>
    <dbReference type="NCBI Taxonomy" id="2807096"/>
    <lineage>
        <taxon>Bacteria</taxon>
        <taxon>Pseudomonadati</taxon>
        <taxon>Pseudomonadota</taxon>
        <taxon>Alphaproteobacteria</taxon>
        <taxon>Rhodobacterales</taxon>
        <taxon>Paracoccaceae</taxon>
        <taxon>Neotabrizicola</taxon>
    </lineage>
</organism>
<feature type="signal peptide" evidence="2">
    <location>
        <begin position="1"/>
        <end position="20"/>
    </location>
</feature>
<dbReference type="InterPro" id="IPR015917">
    <property type="entry name" value="Pept_C14A"/>
</dbReference>
<dbReference type="InterPro" id="IPR029030">
    <property type="entry name" value="Caspase-like_dom_sf"/>
</dbReference>
<reference evidence="4" key="1">
    <citation type="submission" date="2021-02" db="EMBL/GenBank/DDBJ databases">
        <title>Rhodobacter shimadae sp. nov., an aerobic anoxygenic phototrophic bacterium isolated from a hot spring.</title>
        <authorList>
            <person name="Muramatsu S."/>
            <person name="Haruta S."/>
            <person name="Hirose S."/>
            <person name="Hanada S."/>
        </authorList>
    </citation>
    <scope>NUCLEOTIDE SEQUENCE</scope>
    <source>
        <strain evidence="4">N10</strain>
    </source>
</reference>
<dbReference type="InterPro" id="IPR003646">
    <property type="entry name" value="SH3-like_bac-type"/>
</dbReference>
<keyword evidence="2" id="KW-0732">Signal</keyword>
<dbReference type="Pfam" id="PF08239">
    <property type="entry name" value="SH3_3"/>
    <property type="match status" value="1"/>
</dbReference>
<dbReference type="SUPFAM" id="SSF52129">
    <property type="entry name" value="Caspase-like"/>
    <property type="match status" value="1"/>
</dbReference>
<dbReference type="PANTHER" id="PTHR22576:SF37">
    <property type="entry name" value="MUCOSA-ASSOCIATED LYMPHOID TISSUE LYMPHOMA TRANSLOCATION PROTEIN 1"/>
    <property type="match status" value="1"/>
</dbReference>
<evidence type="ECO:0000313" key="4">
    <source>
        <dbReference type="EMBL" id="QYZ71547.1"/>
    </source>
</evidence>
<dbReference type="InterPro" id="IPR025582">
    <property type="entry name" value="YARHG_dom"/>
</dbReference>
<gene>
    <name evidence="4" type="ORF">JO391_08645</name>
</gene>
<dbReference type="InterPro" id="IPR052039">
    <property type="entry name" value="Caspase-related_regulators"/>
</dbReference>
<dbReference type="KEGG" id="nsm:JO391_08645"/>
<evidence type="ECO:0000313" key="5">
    <source>
        <dbReference type="Proteomes" id="UP000826300"/>
    </source>
</evidence>
<dbReference type="SMART" id="SM01324">
    <property type="entry name" value="YARHG"/>
    <property type="match status" value="1"/>
</dbReference>
<evidence type="ECO:0000259" key="3">
    <source>
        <dbReference type="PROSITE" id="PS50208"/>
    </source>
</evidence>
<accession>A0A8G1EDH7</accession>
<evidence type="ECO:0000256" key="1">
    <source>
        <dbReference type="ARBA" id="ARBA00010134"/>
    </source>
</evidence>
<dbReference type="Gene3D" id="3.40.50.1460">
    <property type="match status" value="1"/>
</dbReference>
<protein>
    <submittedName>
        <fullName evidence="4">Caspase family protein</fullName>
    </submittedName>
</protein>
<dbReference type="InterPro" id="IPR001309">
    <property type="entry name" value="Pept_C14_p20"/>
</dbReference>
<dbReference type="RefSeq" id="WP_220664135.1">
    <property type="nucleotide sequence ID" value="NZ_CP069370.1"/>
</dbReference>
<dbReference type="PROSITE" id="PS50208">
    <property type="entry name" value="CASPASE_P20"/>
    <property type="match status" value="1"/>
</dbReference>
<dbReference type="PANTHER" id="PTHR22576">
    <property type="entry name" value="MUCOSA ASSOCIATED LYMPHOID TISSUE LYMPHOMA TRANSLOCATION PROTEIN 1/PARACASPASE"/>
    <property type="match status" value="1"/>
</dbReference>
<dbReference type="GO" id="GO:0006508">
    <property type="term" value="P:proteolysis"/>
    <property type="evidence" value="ECO:0007669"/>
    <property type="project" value="InterPro"/>
</dbReference>
<name>A0A8G1EDH7_9RHOB</name>
<dbReference type="Pfam" id="PF00656">
    <property type="entry name" value="Peptidase_C14"/>
    <property type="match status" value="1"/>
</dbReference>
<dbReference type="AlphaFoldDB" id="A0A8G1EDH7"/>
<proteinExistence type="inferred from homology"/>
<dbReference type="SMART" id="SM00115">
    <property type="entry name" value="CASc"/>
    <property type="match status" value="1"/>
</dbReference>
<dbReference type="Proteomes" id="UP000826300">
    <property type="component" value="Chromosome"/>
</dbReference>